<dbReference type="CDD" id="cd16913">
    <property type="entry name" value="YkuD_like"/>
    <property type="match status" value="1"/>
</dbReference>
<evidence type="ECO:0000313" key="10">
    <source>
        <dbReference type="EMBL" id="PTD95027.1"/>
    </source>
</evidence>
<evidence type="ECO:0000256" key="5">
    <source>
        <dbReference type="ARBA" id="ARBA00022984"/>
    </source>
</evidence>
<evidence type="ECO:0000256" key="8">
    <source>
        <dbReference type="SAM" id="SignalP"/>
    </source>
</evidence>
<dbReference type="InterPro" id="IPR038063">
    <property type="entry name" value="Transpep_catalytic_dom"/>
</dbReference>
<dbReference type="GO" id="GO:0008360">
    <property type="term" value="P:regulation of cell shape"/>
    <property type="evidence" value="ECO:0007669"/>
    <property type="project" value="UniProtKB-UniRule"/>
</dbReference>
<dbReference type="GO" id="GO:0071555">
    <property type="term" value="P:cell wall organization"/>
    <property type="evidence" value="ECO:0007669"/>
    <property type="project" value="UniProtKB-UniRule"/>
</dbReference>
<dbReference type="AlphaFoldDB" id="A0A2T4IB58"/>
<evidence type="ECO:0000259" key="9">
    <source>
        <dbReference type="PROSITE" id="PS52029"/>
    </source>
</evidence>
<keyword evidence="3" id="KW-0808">Transferase</keyword>
<evidence type="ECO:0000256" key="7">
    <source>
        <dbReference type="PROSITE-ProRule" id="PRU01373"/>
    </source>
</evidence>
<feature type="signal peptide" evidence="8">
    <location>
        <begin position="1"/>
        <end position="21"/>
    </location>
</feature>
<evidence type="ECO:0000256" key="6">
    <source>
        <dbReference type="ARBA" id="ARBA00023316"/>
    </source>
</evidence>
<evidence type="ECO:0000256" key="2">
    <source>
        <dbReference type="ARBA" id="ARBA00005992"/>
    </source>
</evidence>
<feature type="chain" id="PRO_5015432543" description="L,D-TPase catalytic domain-containing protein" evidence="8">
    <location>
        <begin position="22"/>
        <end position="175"/>
    </location>
</feature>
<keyword evidence="11" id="KW-1185">Reference proteome</keyword>
<evidence type="ECO:0000313" key="11">
    <source>
        <dbReference type="Proteomes" id="UP000241193"/>
    </source>
</evidence>
<dbReference type="PANTHER" id="PTHR36699">
    <property type="entry name" value="LD-TRANSPEPTIDASE"/>
    <property type="match status" value="1"/>
</dbReference>
<dbReference type="UniPathway" id="UPA00219"/>
<dbReference type="Pfam" id="PF03734">
    <property type="entry name" value="YkuD"/>
    <property type="match status" value="1"/>
</dbReference>
<evidence type="ECO:0000256" key="4">
    <source>
        <dbReference type="ARBA" id="ARBA00022960"/>
    </source>
</evidence>
<dbReference type="RefSeq" id="WP_107494819.1">
    <property type="nucleotide sequence ID" value="NZ_PZKC01000021.1"/>
</dbReference>
<comment type="similarity">
    <text evidence="2">Belongs to the YkuD family.</text>
</comment>
<protein>
    <recommendedName>
        <fullName evidence="9">L,D-TPase catalytic domain-containing protein</fullName>
    </recommendedName>
</protein>
<evidence type="ECO:0000256" key="3">
    <source>
        <dbReference type="ARBA" id="ARBA00022679"/>
    </source>
</evidence>
<evidence type="ECO:0000256" key="1">
    <source>
        <dbReference type="ARBA" id="ARBA00004752"/>
    </source>
</evidence>
<sequence>MRKGMLVAVAALAVLGGGAYVADAHLPALLAEDLPRAEAVLVVKSERRLHLLRDGVPYRSYAVALGGNPAGHKQQEGDQRTPEGDYVLDWRNPRSGYYLSLHVSYPNDTDRARAAAQGVSPGGMIMIHGQRNGLGWLGALTQRRDWTDGCVAVSNVAMEEIWRAVANGTPIRIEP</sequence>
<keyword evidence="5 7" id="KW-0573">Peptidoglycan synthesis</keyword>
<dbReference type="GO" id="GO:0004180">
    <property type="term" value="F:carboxypeptidase activity"/>
    <property type="evidence" value="ECO:0007669"/>
    <property type="project" value="UniProtKB-ARBA"/>
</dbReference>
<dbReference type="EMBL" id="PZKC01000021">
    <property type="protein sequence ID" value="PTD95027.1"/>
    <property type="molecule type" value="Genomic_DNA"/>
</dbReference>
<proteinExistence type="inferred from homology"/>
<comment type="pathway">
    <text evidence="1 7">Cell wall biogenesis; peptidoglycan biosynthesis.</text>
</comment>
<feature type="active site" description="Proton donor/acceptor" evidence="7">
    <location>
        <position position="128"/>
    </location>
</feature>
<reference evidence="10 11" key="1">
    <citation type="submission" date="2018-03" db="EMBL/GenBank/DDBJ databases">
        <authorList>
            <person name="Keele B.F."/>
        </authorList>
    </citation>
    <scope>NUCLEOTIDE SEQUENCE [LARGE SCALE GENOMIC DNA]</scope>
    <source>
        <strain evidence="10 11">D20</strain>
    </source>
</reference>
<dbReference type="GO" id="GO:0009252">
    <property type="term" value="P:peptidoglycan biosynthetic process"/>
    <property type="evidence" value="ECO:0007669"/>
    <property type="project" value="UniProtKB-UniPathway"/>
</dbReference>
<dbReference type="GO" id="GO:0016740">
    <property type="term" value="F:transferase activity"/>
    <property type="evidence" value="ECO:0007669"/>
    <property type="project" value="UniProtKB-KW"/>
</dbReference>
<gene>
    <name evidence="10" type="ORF">C8261_16435</name>
</gene>
<dbReference type="SUPFAM" id="SSF141523">
    <property type="entry name" value="L,D-transpeptidase catalytic domain-like"/>
    <property type="match status" value="1"/>
</dbReference>
<feature type="active site" description="Nucleophile" evidence="7">
    <location>
        <position position="150"/>
    </location>
</feature>
<dbReference type="Proteomes" id="UP000241193">
    <property type="component" value="Unassembled WGS sequence"/>
</dbReference>
<dbReference type="PROSITE" id="PS52029">
    <property type="entry name" value="LD_TPASE"/>
    <property type="match status" value="1"/>
</dbReference>
<organism evidence="10 11">
    <name type="scientific">Pseudothauera lacus</name>
    <dbReference type="NCBI Taxonomy" id="2136175"/>
    <lineage>
        <taxon>Bacteria</taxon>
        <taxon>Pseudomonadati</taxon>
        <taxon>Pseudomonadota</taxon>
        <taxon>Betaproteobacteria</taxon>
        <taxon>Rhodocyclales</taxon>
        <taxon>Zoogloeaceae</taxon>
        <taxon>Pseudothauera</taxon>
    </lineage>
</organism>
<feature type="domain" description="L,D-TPase catalytic" evidence="9">
    <location>
        <begin position="38"/>
        <end position="174"/>
    </location>
</feature>
<keyword evidence="8" id="KW-0732">Signal</keyword>
<dbReference type="OrthoDB" id="9809748at2"/>
<comment type="caution">
    <text evidence="10">The sequence shown here is derived from an EMBL/GenBank/DDBJ whole genome shotgun (WGS) entry which is preliminary data.</text>
</comment>
<dbReference type="InterPro" id="IPR005490">
    <property type="entry name" value="LD_TPept_cat_dom"/>
</dbReference>
<reference evidence="10 11" key="2">
    <citation type="submission" date="2018-04" db="EMBL/GenBank/DDBJ databases">
        <title>Thauera lacus sp. nov., isolated from an saline lake in Inner Mongolia, China.</title>
        <authorList>
            <person name="Liang Q.-Y."/>
        </authorList>
    </citation>
    <scope>NUCLEOTIDE SEQUENCE [LARGE SCALE GENOMIC DNA]</scope>
    <source>
        <strain evidence="10 11">D20</strain>
    </source>
</reference>
<dbReference type="PANTHER" id="PTHR36699:SF1">
    <property type="entry name" value="L,D-TRANSPEPTIDASE YAFK-RELATED"/>
    <property type="match status" value="1"/>
</dbReference>
<keyword evidence="6 7" id="KW-0961">Cell wall biogenesis/degradation</keyword>
<keyword evidence="4 7" id="KW-0133">Cell shape</keyword>
<dbReference type="Gene3D" id="2.40.440.10">
    <property type="entry name" value="L,D-transpeptidase catalytic domain-like"/>
    <property type="match status" value="1"/>
</dbReference>
<accession>A0A2T4IB58</accession>
<name>A0A2T4IB58_9RHOO</name>